<sequence>MNLQPAAGHVFQALHEVPDYLQLKTQDGRVKAEFGDKKLALNDGQLVHDYRQSRPWRTILTVETLGLEAFDSTAMSLADVAK</sequence>
<dbReference type="EMBL" id="JACGDG010000017">
    <property type="protein sequence ID" value="MBA6117830.1"/>
    <property type="molecule type" value="Genomic_DNA"/>
</dbReference>
<name>A0A7W2L3J4_PSEPU</name>
<accession>A0A7W2L3J4</accession>
<evidence type="ECO:0000313" key="2">
    <source>
        <dbReference type="Proteomes" id="UP000553948"/>
    </source>
</evidence>
<dbReference type="RefSeq" id="WP_176513374.1">
    <property type="nucleotide sequence ID" value="NZ_CP060529.1"/>
</dbReference>
<reference evidence="1 2" key="1">
    <citation type="submission" date="2020-07" db="EMBL/GenBank/DDBJ databases">
        <title>Diversity of carbapenemase encoding genes among Pseudomonas putida group clinical isolates in a tertiary Brazilian hospital.</title>
        <authorList>
            <person name="Alberto-Lei F."/>
            <person name="Nodari C.S."/>
            <person name="Streling A.P."/>
            <person name="Paulino J.T."/>
            <person name="Bessa-Neto F.O."/>
            <person name="Cayo R."/>
            <person name="Gales A.C."/>
        </authorList>
    </citation>
    <scope>NUCLEOTIDE SEQUENCE [LARGE SCALE GENOMIC DNA]</scope>
    <source>
        <strain evidence="1 2">12464</strain>
    </source>
</reference>
<gene>
    <name evidence="1" type="ORF">H4C47_19085</name>
</gene>
<comment type="caution">
    <text evidence="1">The sequence shown here is derived from an EMBL/GenBank/DDBJ whole genome shotgun (WGS) entry which is preliminary data.</text>
</comment>
<proteinExistence type="predicted"/>
<evidence type="ECO:0000313" key="1">
    <source>
        <dbReference type="EMBL" id="MBA6117830.1"/>
    </source>
</evidence>
<dbReference type="Proteomes" id="UP000553948">
    <property type="component" value="Unassembled WGS sequence"/>
</dbReference>
<protein>
    <submittedName>
        <fullName evidence="1">Uncharacterized protein</fullName>
    </submittedName>
</protein>
<organism evidence="1 2">
    <name type="scientific">Pseudomonas putida</name>
    <name type="common">Arthrobacter siderocapsulatus</name>
    <dbReference type="NCBI Taxonomy" id="303"/>
    <lineage>
        <taxon>Bacteria</taxon>
        <taxon>Pseudomonadati</taxon>
        <taxon>Pseudomonadota</taxon>
        <taxon>Gammaproteobacteria</taxon>
        <taxon>Pseudomonadales</taxon>
        <taxon>Pseudomonadaceae</taxon>
        <taxon>Pseudomonas</taxon>
    </lineage>
</organism>
<dbReference type="AlphaFoldDB" id="A0A7W2L3J4"/>